<dbReference type="SMART" id="SM00387">
    <property type="entry name" value="HATPase_c"/>
    <property type="match status" value="1"/>
</dbReference>
<evidence type="ECO:0000256" key="5">
    <source>
        <dbReference type="ARBA" id="ARBA00022741"/>
    </source>
</evidence>
<keyword evidence="8" id="KW-0902">Two-component regulatory system</keyword>
<sequence length="242" mass="27775">MEESEKKCQEELVALKKEFEEFIYIVSHDIKSPMRAISNITTWIEEDLGSVVNQDVLTNLGLLKNRVYRLENMMNALLELSRVDRTELEFYELNITKMIANCIDLFDRESNVDFHFKADIINENCVTLGVKMQKVIMSVLDNAVRFHHEENRKVFIDIVENDNDYEIKISDNGPGIPEQAIHKIFSIFYTVNSKDIVDTTGAGLAISCKIMKLVGGKIEYSPDVHSGSVFTIHWPKIITLKN</sequence>
<dbReference type="RefSeq" id="WP_091205063.1">
    <property type="nucleotide sequence ID" value="NZ_FONQ01000008.1"/>
</dbReference>
<dbReference type="CDD" id="cd00082">
    <property type="entry name" value="HisKA"/>
    <property type="match status" value="1"/>
</dbReference>
<evidence type="ECO:0000256" key="7">
    <source>
        <dbReference type="ARBA" id="ARBA00022840"/>
    </source>
</evidence>
<evidence type="ECO:0000256" key="6">
    <source>
        <dbReference type="ARBA" id="ARBA00022777"/>
    </source>
</evidence>
<proteinExistence type="predicted"/>
<dbReference type="GO" id="GO:0000155">
    <property type="term" value="F:phosphorelay sensor kinase activity"/>
    <property type="evidence" value="ECO:0007669"/>
    <property type="project" value="InterPro"/>
</dbReference>
<dbReference type="PANTHER" id="PTHR42878:SF7">
    <property type="entry name" value="SENSOR HISTIDINE KINASE GLRK"/>
    <property type="match status" value="1"/>
</dbReference>
<dbReference type="InterPro" id="IPR050351">
    <property type="entry name" value="BphY/WalK/GraS-like"/>
</dbReference>
<dbReference type="SMART" id="SM00388">
    <property type="entry name" value="HisKA"/>
    <property type="match status" value="1"/>
</dbReference>
<evidence type="ECO:0000256" key="1">
    <source>
        <dbReference type="ARBA" id="ARBA00000085"/>
    </source>
</evidence>
<keyword evidence="5" id="KW-0547">Nucleotide-binding</keyword>
<evidence type="ECO:0000256" key="8">
    <source>
        <dbReference type="ARBA" id="ARBA00023012"/>
    </source>
</evidence>
<keyword evidence="6 10" id="KW-0418">Kinase</keyword>
<keyword evidence="4" id="KW-0808">Transferase</keyword>
<dbReference type="GO" id="GO:0007234">
    <property type="term" value="P:osmosensory signaling via phosphorelay pathway"/>
    <property type="evidence" value="ECO:0007669"/>
    <property type="project" value="TreeGrafter"/>
</dbReference>
<evidence type="ECO:0000313" key="10">
    <source>
        <dbReference type="EMBL" id="SFF05621.1"/>
    </source>
</evidence>
<reference evidence="11" key="1">
    <citation type="submission" date="2016-10" db="EMBL/GenBank/DDBJ databases">
        <authorList>
            <person name="Varghese N."/>
            <person name="Submissions S."/>
        </authorList>
    </citation>
    <scope>NUCLEOTIDE SEQUENCE [LARGE SCALE GENOMIC DNA]</scope>
    <source>
        <strain evidence="11">CGMCC 1.9227</strain>
    </source>
</reference>
<protein>
    <recommendedName>
        <fullName evidence="2">histidine kinase</fullName>
        <ecNumber evidence="2">2.7.13.3</ecNumber>
    </recommendedName>
</protein>
<feature type="domain" description="Histidine kinase" evidence="9">
    <location>
        <begin position="25"/>
        <end position="238"/>
    </location>
</feature>
<dbReference type="InterPro" id="IPR036890">
    <property type="entry name" value="HATPase_C_sf"/>
</dbReference>
<dbReference type="Pfam" id="PF02518">
    <property type="entry name" value="HATPase_c"/>
    <property type="match status" value="1"/>
</dbReference>
<dbReference type="SUPFAM" id="SSF55874">
    <property type="entry name" value="ATPase domain of HSP90 chaperone/DNA topoisomerase II/histidine kinase"/>
    <property type="match status" value="1"/>
</dbReference>
<dbReference type="PRINTS" id="PR00344">
    <property type="entry name" value="BCTRLSENSOR"/>
</dbReference>
<dbReference type="SUPFAM" id="SSF47384">
    <property type="entry name" value="Homodimeric domain of signal transducing histidine kinase"/>
    <property type="match status" value="1"/>
</dbReference>
<evidence type="ECO:0000313" key="11">
    <source>
        <dbReference type="Proteomes" id="UP000198596"/>
    </source>
</evidence>
<dbReference type="Pfam" id="PF00512">
    <property type="entry name" value="HisKA"/>
    <property type="match status" value="1"/>
</dbReference>
<dbReference type="OrthoDB" id="9811889at2"/>
<dbReference type="GO" id="GO:0005524">
    <property type="term" value="F:ATP binding"/>
    <property type="evidence" value="ECO:0007669"/>
    <property type="project" value="UniProtKB-KW"/>
</dbReference>
<dbReference type="GO" id="GO:0030295">
    <property type="term" value="F:protein kinase activator activity"/>
    <property type="evidence" value="ECO:0007669"/>
    <property type="project" value="TreeGrafter"/>
</dbReference>
<dbReference type="Gene3D" id="1.10.287.130">
    <property type="match status" value="1"/>
</dbReference>
<dbReference type="STRING" id="935223.SAMN04488131_1086"/>
<comment type="catalytic activity">
    <reaction evidence="1">
        <text>ATP + protein L-histidine = ADP + protein N-phospho-L-histidine.</text>
        <dbReference type="EC" id="2.7.13.3"/>
    </reaction>
</comment>
<dbReference type="InterPro" id="IPR005467">
    <property type="entry name" value="His_kinase_dom"/>
</dbReference>
<organism evidence="10 11">
    <name type="scientific">Flavobacterium xueshanense</name>
    <dbReference type="NCBI Taxonomy" id="935223"/>
    <lineage>
        <taxon>Bacteria</taxon>
        <taxon>Pseudomonadati</taxon>
        <taxon>Bacteroidota</taxon>
        <taxon>Flavobacteriia</taxon>
        <taxon>Flavobacteriales</taxon>
        <taxon>Flavobacteriaceae</taxon>
        <taxon>Flavobacterium</taxon>
    </lineage>
</organism>
<name>A0A1I2FMH2_9FLAO</name>
<dbReference type="InterPro" id="IPR004358">
    <property type="entry name" value="Sig_transdc_His_kin-like_C"/>
</dbReference>
<gene>
    <name evidence="10" type="ORF">SAMN04488131_1086</name>
</gene>
<evidence type="ECO:0000256" key="2">
    <source>
        <dbReference type="ARBA" id="ARBA00012438"/>
    </source>
</evidence>
<dbReference type="EMBL" id="FONQ01000008">
    <property type="protein sequence ID" value="SFF05621.1"/>
    <property type="molecule type" value="Genomic_DNA"/>
</dbReference>
<dbReference type="Gene3D" id="3.30.565.10">
    <property type="entry name" value="Histidine kinase-like ATPase, C-terminal domain"/>
    <property type="match status" value="1"/>
</dbReference>
<dbReference type="AlphaFoldDB" id="A0A1I2FMH2"/>
<dbReference type="InterPro" id="IPR003594">
    <property type="entry name" value="HATPase_dom"/>
</dbReference>
<dbReference type="InterPro" id="IPR036097">
    <property type="entry name" value="HisK_dim/P_sf"/>
</dbReference>
<keyword evidence="11" id="KW-1185">Reference proteome</keyword>
<evidence type="ECO:0000256" key="4">
    <source>
        <dbReference type="ARBA" id="ARBA00022679"/>
    </source>
</evidence>
<dbReference type="PANTHER" id="PTHR42878">
    <property type="entry name" value="TWO-COMPONENT HISTIDINE KINASE"/>
    <property type="match status" value="1"/>
</dbReference>
<dbReference type="Proteomes" id="UP000198596">
    <property type="component" value="Unassembled WGS sequence"/>
</dbReference>
<keyword evidence="7" id="KW-0067">ATP-binding</keyword>
<evidence type="ECO:0000259" key="9">
    <source>
        <dbReference type="PROSITE" id="PS50109"/>
    </source>
</evidence>
<dbReference type="EC" id="2.7.13.3" evidence="2"/>
<dbReference type="PROSITE" id="PS50109">
    <property type="entry name" value="HIS_KIN"/>
    <property type="match status" value="1"/>
</dbReference>
<dbReference type="InterPro" id="IPR003661">
    <property type="entry name" value="HisK_dim/P_dom"/>
</dbReference>
<evidence type="ECO:0000256" key="3">
    <source>
        <dbReference type="ARBA" id="ARBA00022553"/>
    </source>
</evidence>
<keyword evidence="3" id="KW-0597">Phosphoprotein</keyword>
<dbReference type="CDD" id="cd00075">
    <property type="entry name" value="HATPase"/>
    <property type="match status" value="1"/>
</dbReference>
<dbReference type="GO" id="GO:0000156">
    <property type="term" value="F:phosphorelay response regulator activity"/>
    <property type="evidence" value="ECO:0007669"/>
    <property type="project" value="TreeGrafter"/>
</dbReference>
<accession>A0A1I2FMH2</accession>